<organism evidence="2">
    <name type="scientific">Ananas comosus var. bracteatus</name>
    <name type="common">red pineapple</name>
    <dbReference type="NCBI Taxonomy" id="296719"/>
    <lineage>
        <taxon>Eukaryota</taxon>
        <taxon>Viridiplantae</taxon>
        <taxon>Streptophyta</taxon>
        <taxon>Embryophyta</taxon>
        <taxon>Tracheophyta</taxon>
        <taxon>Spermatophyta</taxon>
        <taxon>Magnoliopsida</taxon>
        <taxon>Liliopsida</taxon>
        <taxon>Poales</taxon>
        <taxon>Bromeliaceae</taxon>
        <taxon>Bromelioideae</taxon>
        <taxon>Ananas</taxon>
    </lineage>
</organism>
<feature type="region of interest" description="Disordered" evidence="1">
    <location>
        <begin position="376"/>
        <end position="437"/>
    </location>
</feature>
<feature type="region of interest" description="Disordered" evidence="1">
    <location>
        <begin position="1"/>
        <end position="63"/>
    </location>
</feature>
<dbReference type="PANTHER" id="PTHR35507">
    <property type="entry name" value="OS09G0488600 PROTEIN"/>
    <property type="match status" value="1"/>
</dbReference>
<evidence type="ECO:0000256" key="1">
    <source>
        <dbReference type="SAM" id="MobiDB-lite"/>
    </source>
</evidence>
<gene>
    <name evidence="2" type="ORF">CB5_LOCUS30692</name>
</gene>
<feature type="compositionally biased region" description="Low complexity" evidence="1">
    <location>
        <begin position="8"/>
        <end position="46"/>
    </location>
</feature>
<feature type="compositionally biased region" description="Polar residues" evidence="1">
    <location>
        <begin position="423"/>
        <end position="437"/>
    </location>
</feature>
<reference evidence="2" key="1">
    <citation type="submission" date="2020-07" db="EMBL/GenBank/DDBJ databases">
        <authorList>
            <person name="Lin J."/>
        </authorList>
    </citation>
    <scope>NUCLEOTIDE SEQUENCE</scope>
</reference>
<proteinExistence type="predicted"/>
<name>A0A6V7QXB0_ANACO</name>
<protein>
    <submittedName>
        <fullName evidence="2">Uncharacterized protein</fullName>
    </submittedName>
</protein>
<accession>A0A6V7QXB0</accession>
<dbReference type="EMBL" id="CAJEUB010000055">
    <property type="protein sequence ID" value="CAD1847481.1"/>
    <property type="molecule type" value="Genomic_DNA"/>
</dbReference>
<dbReference type="AlphaFoldDB" id="A0A6V7QXB0"/>
<dbReference type="PANTHER" id="PTHR35507:SF1">
    <property type="entry name" value="TMF_TATA_BD DOMAIN-CONTAINING PROTEIN"/>
    <property type="match status" value="1"/>
</dbReference>
<evidence type="ECO:0000313" key="2">
    <source>
        <dbReference type="EMBL" id="CAD1847481.1"/>
    </source>
</evidence>
<sequence length="437" mass="48254">MDADEDALGLGSSSAPSAPARVSLPLSPPTSLFPLRAASPAASASRADPHPRRGGTRLGSRSRGASPLHRVLIVAVVATATWRSERSRKVAQLQRSIDLRVHDLAMQDEVLLSMQQKLDDLCEEMNSLQDQSVKCSSKSVRLIADTKLEEEGDKFSSFMPKLNRESGITPLSMLKDANGTESLKDEKFEIAATNLVEQEERRMSDLSDFCWSVTSSVDNQLNSLAVDQEFYNLRKECEEKDATIKELSAAAQVSSIAASKRIAELQEIVKRKNMIISKLKKDMMFLEQKVVVLTRMKRASSVASKSNNTPLPVMASNILYDMSSTSPSSSDSESPKAPMERITEASVDYNTPKQEVYAAIGSQRQPIGKTLVSSCKSSDRNLKQRSVSPLHENQLIEKAETTPLMRQRKSASSGGDYKRTKRSIQQEAKSTAQRRWV</sequence>